<evidence type="ECO:0000259" key="2">
    <source>
        <dbReference type="PROSITE" id="PS51434"/>
    </source>
</evidence>
<protein>
    <recommendedName>
        <fullName evidence="2">Peptidase S59 domain-containing protein</fullName>
    </recommendedName>
</protein>
<dbReference type="SUPFAM" id="SSF82215">
    <property type="entry name" value="C-terminal autoproteolytic domain of nucleoporin nup98"/>
    <property type="match status" value="1"/>
</dbReference>
<accession>A0A1G1YTX9</accession>
<sequence>MVEKSSFKVGPTGGSSQSTISVQVTSAGKHTYTVIVDYDFDVEEVAGNSVSKTVDITKEGCLDKTSVSPKEKSFVTAEGVKSTFSVKTTKAGFDNAVKWYVNDKEVLTGLVLEFTPAKIGTYTVKAKLNGEETDVWTLKVSNTPVATNLKLNNLKTDATKEELAAVDGFSVESINANVGKIEFTSKVDLTNVLDLDKAITIVDGTIGVDSVKFPELNKPAKITVYKSFTNPVILKIDEKGQSVPCTTCTVVTNANGQFVFTVTGFSSYKVIEKQSVDIELSTIAVVENVNLGNTTSFSFTVKNMGSTDGLTNVKVDLSGISAKYNVKVTDPVVGTLAPQQTDTVTVEFTVPKDEEGGKHEMGSIKVTSSELPAGKSQKVYLSPKSFLRIDKVEVEGKESGKFSLTEPTEFVVEVVNDFTQDLTDVFVTVTVLDVDGDDLEQESESVDIDNGDSETISVEVDLSTEVVDEDSYEVEITVEGEDDNGATHKMTLTKTVQIDREKHKVVIKQASISEEELSCTRATTVRVELENQGKNNEDDVVVKVKNAALKLDVKKEKIELDKFSGDDNDYVAVLAVDAGSVAAGSYPLTVEVYMDGSLVDTKTVTLNVKDCGSLTSSNASKGQQTFVSTDEAKAQSVALQQQLQSKVQADAQKVVKGSFRENDSYILLLGVLAILVFIALVLALAVLVIKRKN</sequence>
<keyword evidence="1" id="KW-1133">Transmembrane helix</keyword>
<evidence type="ECO:0000313" key="3">
    <source>
        <dbReference type="EMBL" id="OGY55813.1"/>
    </source>
</evidence>
<feature type="domain" description="Peptidase S59" evidence="2">
    <location>
        <begin position="142"/>
        <end position="265"/>
    </location>
</feature>
<dbReference type="AlphaFoldDB" id="A0A1G1YTX9"/>
<dbReference type="Gene3D" id="2.60.40.10">
    <property type="entry name" value="Immunoglobulins"/>
    <property type="match status" value="1"/>
</dbReference>
<organism evidence="3 4">
    <name type="scientific">Candidatus Buchananbacteria bacterium RIFCSPLOWO2_01_FULL_40_23b</name>
    <dbReference type="NCBI Taxonomy" id="1797544"/>
    <lineage>
        <taxon>Bacteria</taxon>
        <taxon>Candidatus Buchananiibacteriota</taxon>
    </lineage>
</organism>
<reference evidence="3 4" key="1">
    <citation type="journal article" date="2016" name="Nat. Commun.">
        <title>Thousands of microbial genomes shed light on interconnected biogeochemical processes in an aquifer system.</title>
        <authorList>
            <person name="Anantharaman K."/>
            <person name="Brown C.T."/>
            <person name="Hug L.A."/>
            <person name="Sharon I."/>
            <person name="Castelle C.J."/>
            <person name="Probst A.J."/>
            <person name="Thomas B.C."/>
            <person name="Singh A."/>
            <person name="Wilkins M.J."/>
            <person name="Karaoz U."/>
            <person name="Brodie E.L."/>
            <person name="Williams K.H."/>
            <person name="Hubbard S.S."/>
            <person name="Banfield J.F."/>
        </authorList>
    </citation>
    <scope>NUCLEOTIDE SEQUENCE [LARGE SCALE GENOMIC DNA]</scope>
</reference>
<dbReference type="Proteomes" id="UP000178122">
    <property type="component" value="Unassembled WGS sequence"/>
</dbReference>
<evidence type="ECO:0000256" key="1">
    <source>
        <dbReference type="SAM" id="Phobius"/>
    </source>
</evidence>
<dbReference type="Gene3D" id="3.30.1610.10">
    <property type="entry name" value="Peptidase S59, nucleoporin"/>
    <property type="match status" value="1"/>
</dbReference>
<evidence type="ECO:0000313" key="4">
    <source>
        <dbReference type="Proteomes" id="UP000178122"/>
    </source>
</evidence>
<gene>
    <name evidence="3" type="ORF">A2912_01160</name>
</gene>
<keyword evidence="1" id="KW-0472">Membrane</keyword>
<feature type="transmembrane region" description="Helical" evidence="1">
    <location>
        <begin position="665"/>
        <end position="689"/>
    </location>
</feature>
<keyword evidence="1" id="KW-0812">Transmembrane</keyword>
<dbReference type="InterPro" id="IPR036903">
    <property type="entry name" value="Nup98_auto-Pept-S59_dom_sf"/>
</dbReference>
<comment type="caution">
    <text evidence="3">The sequence shown here is derived from an EMBL/GenBank/DDBJ whole genome shotgun (WGS) entry which is preliminary data.</text>
</comment>
<dbReference type="GO" id="GO:0017056">
    <property type="term" value="F:structural constituent of nuclear pore"/>
    <property type="evidence" value="ECO:0007669"/>
    <property type="project" value="InterPro"/>
</dbReference>
<dbReference type="InterPro" id="IPR013783">
    <property type="entry name" value="Ig-like_fold"/>
</dbReference>
<proteinExistence type="predicted"/>
<dbReference type="PROSITE" id="PS51434">
    <property type="entry name" value="NUP_C"/>
    <property type="match status" value="1"/>
</dbReference>
<dbReference type="EMBL" id="MHIN01000004">
    <property type="protein sequence ID" value="OGY55813.1"/>
    <property type="molecule type" value="Genomic_DNA"/>
</dbReference>
<name>A0A1G1YTX9_9BACT</name>
<dbReference type="InterPro" id="IPR007230">
    <property type="entry name" value="Nup98_auto-Pept-S59_dom"/>
</dbReference>